<proteinExistence type="predicted"/>
<dbReference type="Proteomes" id="UP000322699">
    <property type="component" value="Unassembled WGS sequence"/>
</dbReference>
<accession>A0A5B1CB30</accession>
<protein>
    <submittedName>
        <fullName evidence="1">Uncharacterized protein</fullName>
    </submittedName>
</protein>
<dbReference type="RefSeq" id="WP_068259263.1">
    <property type="nucleotide sequence ID" value="NZ_LWSK01000009.1"/>
</dbReference>
<name>A0A5B1CB30_9BACT</name>
<reference evidence="1 2" key="1">
    <citation type="submission" date="2019-08" db="EMBL/GenBank/DDBJ databases">
        <title>Deep-cultivation of Planctomycetes and their phenomic and genomic characterization uncovers novel biology.</title>
        <authorList>
            <person name="Wiegand S."/>
            <person name="Jogler M."/>
            <person name="Boedeker C."/>
            <person name="Pinto D."/>
            <person name="Vollmers J."/>
            <person name="Rivas-Marin E."/>
            <person name="Kohn T."/>
            <person name="Peeters S.H."/>
            <person name="Heuer A."/>
            <person name="Rast P."/>
            <person name="Oberbeckmann S."/>
            <person name="Bunk B."/>
            <person name="Jeske O."/>
            <person name="Meyerdierks A."/>
            <person name="Storesund J.E."/>
            <person name="Kallscheuer N."/>
            <person name="Luecker S."/>
            <person name="Lage O.M."/>
            <person name="Pohl T."/>
            <person name="Merkel B.J."/>
            <person name="Hornburger P."/>
            <person name="Mueller R.-W."/>
            <person name="Bruemmer F."/>
            <person name="Labrenz M."/>
            <person name="Spormann A.M."/>
            <person name="Op Den Camp H."/>
            <person name="Overmann J."/>
            <person name="Amann R."/>
            <person name="Jetten M.S.M."/>
            <person name="Mascher T."/>
            <person name="Medema M.H."/>
            <person name="Devos D.P."/>
            <person name="Kaster A.-K."/>
            <person name="Ovreas L."/>
            <person name="Rohde M."/>
            <person name="Galperin M.Y."/>
            <person name="Jogler C."/>
        </authorList>
    </citation>
    <scope>NUCLEOTIDE SEQUENCE [LARGE SCALE GENOMIC DNA]</scope>
    <source>
        <strain evidence="1 2">LF1</strain>
    </source>
</reference>
<evidence type="ECO:0000313" key="1">
    <source>
        <dbReference type="EMBL" id="KAA1258297.1"/>
    </source>
</evidence>
<organism evidence="1 2">
    <name type="scientific">Rubripirellula obstinata</name>
    <dbReference type="NCBI Taxonomy" id="406547"/>
    <lineage>
        <taxon>Bacteria</taxon>
        <taxon>Pseudomonadati</taxon>
        <taxon>Planctomycetota</taxon>
        <taxon>Planctomycetia</taxon>
        <taxon>Pirellulales</taxon>
        <taxon>Pirellulaceae</taxon>
        <taxon>Rubripirellula</taxon>
    </lineage>
</organism>
<sequence>MPMTDAQKARAEALRPLFRNMDQHKAQEMRQAYYRIAENLRPLVDALEMADYDDGALAGPLLEEHYIFCEMLDTIKQSALGEVL</sequence>
<dbReference type="AlphaFoldDB" id="A0A5B1CB30"/>
<evidence type="ECO:0000313" key="2">
    <source>
        <dbReference type="Proteomes" id="UP000322699"/>
    </source>
</evidence>
<keyword evidence="2" id="KW-1185">Reference proteome</keyword>
<comment type="caution">
    <text evidence="1">The sequence shown here is derived from an EMBL/GenBank/DDBJ whole genome shotgun (WGS) entry which is preliminary data.</text>
</comment>
<gene>
    <name evidence="1" type="ORF">LF1_08130</name>
</gene>
<dbReference type="EMBL" id="VRLW01000001">
    <property type="protein sequence ID" value="KAA1258297.1"/>
    <property type="molecule type" value="Genomic_DNA"/>
</dbReference>